<feature type="domain" description="Helix-turn-helix" evidence="1">
    <location>
        <begin position="6"/>
        <end position="51"/>
    </location>
</feature>
<dbReference type="Proteomes" id="UP000028630">
    <property type="component" value="Unassembled WGS sequence"/>
</dbReference>
<organism evidence="2 3">
    <name type="scientific">Trabulsiella guamensis ATCC 49490</name>
    <dbReference type="NCBI Taxonomy" id="1005994"/>
    <lineage>
        <taxon>Bacteria</taxon>
        <taxon>Pseudomonadati</taxon>
        <taxon>Pseudomonadota</taxon>
        <taxon>Gammaproteobacteria</taxon>
        <taxon>Enterobacterales</taxon>
        <taxon>Enterobacteriaceae</taxon>
        <taxon>Trabulsiella</taxon>
    </lineage>
</organism>
<comment type="caution">
    <text evidence="2">The sequence shown here is derived from an EMBL/GenBank/DDBJ whole genome shotgun (WGS) entry which is preliminary data.</text>
</comment>
<keyword evidence="3" id="KW-1185">Reference proteome</keyword>
<sequence>MDEEVFTRDEAAAFLKVDKGTIAQWIKSGRLAATRKNPHKKKSPYLICKTDCIAAVKNPIHNQPVNAVDVQEDKACQSNNVPVRGTATSLRLVEVELDGLLGQRTKGKRRSSMIS</sequence>
<dbReference type="Pfam" id="PF12728">
    <property type="entry name" value="HTH_17"/>
    <property type="match status" value="1"/>
</dbReference>
<protein>
    <submittedName>
        <fullName evidence="2">Putative excisionase</fullName>
    </submittedName>
</protein>
<evidence type="ECO:0000313" key="2">
    <source>
        <dbReference type="EMBL" id="KFC08220.1"/>
    </source>
</evidence>
<dbReference type="AlphaFoldDB" id="A0A085ADC5"/>
<dbReference type="InterPro" id="IPR041657">
    <property type="entry name" value="HTH_17"/>
</dbReference>
<evidence type="ECO:0000259" key="1">
    <source>
        <dbReference type="Pfam" id="PF12728"/>
    </source>
</evidence>
<reference evidence="3" key="1">
    <citation type="submission" date="2014-05" db="EMBL/GenBank/DDBJ databases">
        <title>ATOL: Assembling a taxonomically balanced genome-scale reconstruction of the evolutionary history of the Enterobacteriaceae.</title>
        <authorList>
            <person name="Plunkett G. III"/>
            <person name="Neeno-Eckwall E.C."/>
            <person name="Glasner J.D."/>
            <person name="Perna N.T."/>
        </authorList>
    </citation>
    <scope>NUCLEOTIDE SEQUENCE [LARGE SCALE GENOMIC DNA]</scope>
    <source>
        <strain evidence="3">ATCC 49490</strain>
    </source>
</reference>
<evidence type="ECO:0000313" key="3">
    <source>
        <dbReference type="Proteomes" id="UP000028630"/>
    </source>
</evidence>
<dbReference type="EMBL" id="JMTB01000056">
    <property type="protein sequence ID" value="KFC08220.1"/>
    <property type="molecule type" value="Genomic_DNA"/>
</dbReference>
<dbReference type="eggNOG" id="ENOG50333NG">
    <property type="taxonomic scope" value="Bacteria"/>
</dbReference>
<accession>A0A085ADC5</accession>
<dbReference type="GeneID" id="63141014"/>
<dbReference type="RefSeq" id="WP_072011928.1">
    <property type="nucleotide sequence ID" value="NZ_JMTB01000056.1"/>
</dbReference>
<name>A0A085ADC5_9ENTR</name>
<gene>
    <name evidence="2" type="ORF">GTGU_01507</name>
</gene>
<proteinExistence type="predicted"/>